<evidence type="ECO:0000313" key="2">
    <source>
        <dbReference type="EMBL" id="KAG8229321.1"/>
    </source>
</evidence>
<dbReference type="EMBL" id="KZ308426">
    <property type="protein sequence ID" value="KAG8229321.1"/>
    <property type="molecule type" value="Genomic_DNA"/>
</dbReference>
<feature type="region of interest" description="Disordered" evidence="1">
    <location>
        <begin position="87"/>
        <end position="142"/>
    </location>
</feature>
<dbReference type="PANTHER" id="PTHR10044">
    <property type="entry name" value="INHIBITOR OF APOPTOSIS"/>
    <property type="match status" value="1"/>
</dbReference>
<proteinExistence type="predicted"/>
<dbReference type="SUPFAM" id="SSF57924">
    <property type="entry name" value="Inhibitor of apoptosis (IAP) repeat"/>
    <property type="match status" value="2"/>
</dbReference>
<dbReference type="GO" id="GO:0051726">
    <property type="term" value="P:regulation of cell cycle"/>
    <property type="evidence" value="ECO:0007669"/>
    <property type="project" value="TreeGrafter"/>
</dbReference>
<accession>A0A8K0K6K5</accession>
<dbReference type="SMART" id="SM00238">
    <property type="entry name" value="BIR"/>
    <property type="match status" value="2"/>
</dbReference>
<dbReference type="CDD" id="cd00022">
    <property type="entry name" value="BIR"/>
    <property type="match status" value="2"/>
</dbReference>
<dbReference type="GO" id="GO:0043066">
    <property type="term" value="P:negative regulation of apoptotic process"/>
    <property type="evidence" value="ECO:0007669"/>
    <property type="project" value="TreeGrafter"/>
</dbReference>
<organism evidence="2 3">
    <name type="scientific">Ladona fulva</name>
    <name type="common">Scarce chaser dragonfly</name>
    <name type="synonym">Libellula fulva</name>
    <dbReference type="NCBI Taxonomy" id="123851"/>
    <lineage>
        <taxon>Eukaryota</taxon>
        <taxon>Metazoa</taxon>
        <taxon>Ecdysozoa</taxon>
        <taxon>Arthropoda</taxon>
        <taxon>Hexapoda</taxon>
        <taxon>Insecta</taxon>
        <taxon>Pterygota</taxon>
        <taxon>Palaeoptera</taxon>
        <taxon>Odonata</taxon>
        <taxon>Epiprocta</taxon>
        <taxon>Anisoptera</taxon>
        <taxon>Libelluloidea</taxon>
        <taxon>Libellulidae</taxon>
        <taxon>Ladona</taxon>
    </lineage>
</organism>
<reference evidence="2" key="2">
    <citation type="submission" date="2017-10" db="EMBL/GenBank/DDBJ databases">
        <title>Ladona fulva Genome sequencing and assembly.</title>
        <authorList>
            <person name="Murali S."/>
            <person name="Richards S."/>
            <person name="Bandaranaike D."/>
            <person name="Bellair M."/>
            <person name="Blankenburg K."/>
            <person name="Chao H."/>
            <person name="Dinh H."/>
            <person name="Doddapaneni H."/>
            <person name="Dugan-Rocha S."/>
            <person name="Elkadiri S."/>
            <person name="Gnanaolivu R."/>
            <person name="Hernandez B."/>
            <person name="Skinner E."/>
            <person name="Javaid M."/>
            <person name="Lee S."/>
            <person name="Li M."/>
            <person name="Ming W."/>
            <person name="Munidasa M."/>
            <person name="Muniz J."/>
            <person name="Nguyen L."/>
            <person name="Hughes D."/>
            <person name="Osuji N."/>
            <person name="Pu L.-L."/>
            <person name="Puazo M."/>
            <person name="Qu C."/>
            <person name="Quiroz J."/>
            <person name="Raj R."/>
            <person name="Weissenberger G."/>
            <person name="Xin Y."/>
            <person name="Zou X."/>
            <person name="Han Y."/>
            <person name="Worley K."/>
            <person name="Muzny D."/>
            <person name="Gibbs R."/>
        </authorList>
    </citation>
    <scope>NUCLEOTIDE SEQUENCE</scope>
    <source>
        <strain evidence="2">Sampled in the wild</strain>
    </source>
</reference>
<evidence type="ECO:0000313" key="3">
    <source>
        <dbReference type="Proteomes" id="UP000792457"/>
    </source>
</evidence>
<dbReference type="Proteomes" id="UP000792457">
    <property type="component" value="Unassembled WGS sequence"/>
</dbReference>
<keyword evidence="3" id="KW-1185">Reference proteome</keyword>
<dbReference type="Pfam" id="PF00653">
    <property type="entry name" value="BIR"/>
    <property type="match status" value="2"/>
</dbReference>
<feature type="compositionally biased region" description="Low complexity" evidence="1">
    <location>
        <begin position="105"/>
        <end position="118"/>
    </location>
</feature>
<evidence type="ECO:0000256" key="1">
    <source>
        <dbReference type="SAM" id="MobiDB-lite"/>
    </source>
</evidence>
<dbReference type="OrthoDB" id="5855668at2759"/>
<protein>
    <submittedName>
        <fullName evidence="2">Uncharacterized protein</fullName>
    </submittedName>
</protein>
<dbReference type="InterPro" id="IPR050784">
    <property type="entry name" value="IAP"/>
</dbReference>
<dbReference type="Gene3D" id="1.10.1170.10">
    <property type="entry name" value="Inhibitor Of Apoptosis Protein (2mihbC-IAP-1), Chain A"/>
    <property type="match status" value="2"/>
</dbReference>
<dbReference type="AlphaFoldDB" id="A0A8K0K6K5"/>
<dbReference type="PANTHER" id="PTHR10044:SF139">
    <property type="entry name" value="DEATH-ASSOCIATED INHIBITOR OF APOPTOSIS 2"/>
    <property type="match status" value="1"/>
</dbReference>
<dbReference type="PROSITE" id="PS50143">
    <property type="entry name" value="BIR_REPEAT_2"/>
    <property type="match status" value="2"/>
</dbReference>
<dbReference type="GO" id="GO:0005634">
    <property type="term" value="C:nucleus"/>
    <property type="evidence" value="ECO:0007669"/>
    <property type="project" value="TreeGrafter"/>
</dbReference>
<name>A0A8K0K6K5_LADFU</name>
<dbReference type="InterPro" id="IPR001370">
    <property type="entry name" value="BIR_rpt"/>
</dbReference>
<comment type="caution">
    <text evidence="2">The sequence shown here is derived from an EMBL/GenBank/DDBJ whole genome shotgun (WGS) entry which is preliminary data.</text>
</comment>
<dbReference type="GO" id="GO:0043027">
    <property type="term" value="F:cysteine-type endopeptidase inhibitor activity involved in apoptotic process"/>
    <property type="evidence" value="ECO:0007669"/>
    <property type="project" value="TreeGrafter"/>
</dbReference>
<gene>
    <name evidence="2" type="ORF">J437_LFUL007129</name>
</gene>
<dbReference type="GO" id="GO:0005737">
    <property type="term" value="C:cytoplasm"/>
    <property type="evidence" value="ECO:0007669"/>
    <property type="project" value="TreeGrafter"/>
</dbReference>
<reference evidence="2" key="1">
    <citation type="submission" date="2013-04" db="EMBL/GenBank/DDBJ databases">
        <authorList>
            <person name="Qu J."/>
            <person name="Murali S.C."/>
            <person name="Bandaranaike D."/>
            <person name="Bellair M."/>
            <person name="Blankenburg K."/>
            <person name="Chao H."/>
            <person name="Dinh H."/>
            <person name="Doddapaneni H."/>
            <person name="Downs B."/>
            <person name="Dugan-Rocha S."/>
            <person name="Elkadiri S."/>
            <person name="Gnanaolivu R.D."/>
            <person name="Hernandez B."/>
            <person name="Javaid M."/>
            <person name="Jayaseelan J.C."/>
            <person name="Lee S."/>
            <person name="Li M."/>
            <person name="Ming W."/>
            <person name="Munidasa M."/>
            <person name="Muniz J."/>
            <person name="Nguyen L."/>
            <person name="Ongeri F."/>
            <person name="Osuji N."/>
            <person name="Pu L.-L."/>
            <person name="Puazo M."/>
            <person name="Qu C."/>
            <person name="Quiroz J."/>
            <person name="Raj R."/>
            <person name="Weissenberger G."/>
            <person name="Xin Y."/>
            <person name="Zou X."/>
            <person name="Han Y."/>
            <person name="Richards S."/>
            <person name="Worley K."/>
            <person name="Muzny D."/>
            <person name="Gibbs R."/>
        </authorList>
    </citation>
    <scope>NUCLEOTIDE SEQUENCE</scope>
    <source>
        <strain evidence="2">Sampled in the wild</strain>
    </source>
</reference>
<sequence>MFVNGSSGIVFVLENDRMKSGVTRISKVLPSLKKNSNQSKFEVICDSMAMSELRYTYVDSISESKTTKVSRTVEKTACHIPDSAYASDENDCGTKENQGNGGNQASGSNGQGSSSGSSGREDKRNKPNHKGHVTYHEEDMKKESKRFRTFNRNWPHKFLQPKDLAEAGFYFITDDVVRCAFCKIEIGRWESGDIPRKEHRRWAPNCPLVRGVPCGNIPMAVGECYSSSSDDEISVDDDQLSFDVCGIHEEMRPFSINDDETSRLSSVKVKPTLSSVNRDPSESQSSRQSLEKLGIRDMRNGDQTICFHCGGGLKDWEDDDVPWVEHAKWFSKCHFLNLVKGKEFISDITGCHPAIMTAEVYKQNEIETSVEFLLKVPFI</sequence>